<dbReference type="PANTHER" id="PTHR13140:SF857">
    <property type="entry name" value="MYOSIN-11"/>
    <property type="match status" value="1"/>
</dbReference>
<dbReference type="PANTHER" id="PTHR13140">
    <property type="entry name" value="MYOSIN"/>
    <property type="match status" value="1"/>
</dbReference>
<feature type="domain" description="Myosin motor" evidence="11">
    <location>
        <begin position="77"/>
        <end position="756"/>
    </location>
</feature>
<comment type="similarity">
    <text evidence="1 8">Belongs to the TRAFAC class myosin-kinesin ATPase superfamily. Myosin family.</text>
</comment>
<dbReference type="Gene3D" id="1.20.58.530">
    <property type="match status" value="1"/>
</dbReference>
<feature type="coiled-coil region" evidence="9">
    <location>
        <begin position="820"/>
        <end position="893"/>
    </location>
</feature>
<keyword evidence="12" id="KW-1185">Reference proteome</keyword>
<dbReference type="Proteomes" id="UP000887575">
    <property type="component" value="Unassembled WGS sequence"/>
</dbReference>
<evidence type="ECO:0000256" key="9">
    <source>
        <dbReference type="SAM" id="Coils"/>
    </source>
</evidence>
<evidence type="ECO:0000313" key="13">
    <source>
        <dbReference type="WBParaSite" id="MBELARI_LOCUS4574"/>
    </source>
</evidence>
<evidence type="ECO:0000256" key="2">
    <source>
        <dbReference type="ARBA" id="ARBA00022741"/>
    </source>
</evidence>
<reference evidence="13" key="1">
    <citation type="submission" date="2024-02" db="UniProtKB">
        <authorList>
            <consortium name="WormBaseParasite"/>
        </authorList>
    </citation>
    <scope>IDENTIFICATION</scope>
</reference>
<evidence type="ECO:0000256" key="10">
    <source>
        <dbReference type="SAM" id="MobiDB-lite"/>
    </source>
</evidence>
<dbReference type="SMART" id="SM00242">
    <property type="entry name" value="MYSc"/>
    <property type="match status" value="1"/>
</dbReference>
<dbReference type="Gene3D" id="1.10.10.820">
    <property type="match status" value="1"/>
</dbReference>
<dbReference type="SUPFAM" id="SSF52540">
    <property type="entry name" value="P-loop containing nucleoside triphosphate hydrolases"/>
    <property type="match status" value="1"/>
</dbReference>
<evidence type="ECO:0000256" key="4">
    <source>
        <dbReference type="ARBA" id="ARBA00023054"/>
    </source>
</evidence>
<dbReference type="GO" id="GO:0005737">
    <property type="term" value="C:cytoplasm"/>
    <property type="evidence" value="ECO:0007669"/>
    <property type="project" value="TreeGrafter"/>
</dbReference>
<dbReference type="InterPro" id="IPR036961">
    <property type="entry name" value="Kinesin_motor_dom_sf"/>
</dbReference>
<evidence type="ECO:0000256" key="5">
    <source>
        <dbReference type="ARBA" id="ARBA00023123"/>
    </source>
</evidence>
<feature type="coiled-coil region" evidence="9">
    <location>
        <begin position="1222"/>
        <end position="1390"/>
    </location>
</feature>
<dbReference type="Gene3D" id="1.20.5.4820">
    <property type="match status" value="1"/>
</dbReference>
<evidence type="ECO:0000256" key="7">
    <source>
        <dbReference type="ARBA" id="ARBA00023203"/>
    </source>
</evidence>
<dbReference type="Pfam" id="PF00063">
    <property type="entry name" value="Myosin_head"/>
    <property type="match status" value="1"/>
</dbReference>
<evidence type="ECO:0000256" key="8">
    <source>
        <dbReference type="PROSITE-ProRule" id="PRU00782"/>
    </source>
</evidence>
<keyword evidence="7 8" id="KW-0009">Actin-binding</keyword>
<proteinExistence type="inferred from homology"/>
<feature type="region of interest" description="Disordered" evidence="10">
    <location>
        <begin position="936"/>
        <end position="959"/>
    </location>
</feature>
<name>A0AAF3FCB4_9BILA</name>
<evidence type="ECO:0000256" key="1">
    <source>
        <dbReference type="ARBA" id="ARBA00008314"/>
    </source>
</evidence>
<keyword evidence="6 8" id="KW-0505">Motor protein</keyword>
<dbReference type="InterPro" id="IPR027417">
    <property type="entry name" value="P-loop_NTPase"/>
</dbReference>
<dbReference type="GO" id="GO:0051015">
    <property type="term" value="F:actin filament binding"/>
    <property type="evidence" value="ECO:0007669"/>
    <property type="project" value="TreeGrafter"/>
</dbReference>
<dbReference type="WBParaSite" id="MBELARI_LOCUS4574">
    <property type="protein sequence ID" value="MBELARI_LOCUS4574"/>
    <property type="gene ID" value="MBELARI_LOCUS4574"/>
</dbReference>
<evidence type="ECO:0000259" key="11">
    <source>
        <dbReference type="PROSITE" id="PS51456"/>
    </source>
</evidence>
<dbReference type="GO" id="GO:0005524">
    <property type="term" value="F:ATP binding"/>
    <property type="evidence" value="ECO:0007669"/>
    <property type="project" value="UniProtKB-UniRule"/>
</dbReference>
<keyword evidence="5 8" id="KW-0518">Myosin</keyword>
<dbReference type="GO" id="GO:0007015">
    <property type="term" value="P:actin filament organization"/>
    <property type="evidence" value="ECO:0007669"/>
    <property type="project" value="TreeGrafter"/>
</dbReference>
<evidence type="ECO:0000313" key="12">
    <source>
        <dbReference type="Proteomes" id="UP000887575"/>
    </source>
</evidence>
<dbReference type="PRINTS" id="PR00193">
    <property type="entry name" value="MYOSINHEAVY"/>
</dbReference>
<keyword evidence="2 8" id="KW-0547">Nucleotide-binding</keyword>
<dbReference type="Gene3D" id="3.40.850.10">
    <property type="entry name" value="Kinesin motor domain"/>
    <property type="match status" value="1"/>
</dbReference>
<dbReference type="GO" id="GO:0000146">
    <property type="term" value="F:microfilament motor activity"/>
    <property type="evidence" value="ECO:0007669"/>
    <property type="project" value="TreeGrafter"/>
</dbReference>
<dbReference type="InterPro" id="IPR001609">
    <property type="entry name" value="Myosin_head_motor_dom-like"/>
</dbReference>
<sequence length="1454" mass="168463">MEALMKHLKFPESRKGDDDLDGHQKKIWIPDPELGFRLCAVLDESGRDVSVGFRDSQGFFEKKRLPHSSCYPVSRNSGSDDLCALSEPNVATVLDSLHKRYSADVIHTYSGLFCLFINPWKSLPIYKKEIMDVYRSKLDLSLPPHVFAVAQTAYDGVKRGGTNQSILITGESGSGKTENTKHIIEFVLNSCGAVAQTVGQELISCGELLEAFGNAATTANGNSSRFGKFIRIEFDVDGKMHSASVECYLLEKSRVVNQNGGERNFHIFHQILEGGFGKKLKDSLGLKEDASKYRYVNGGGEYSEEIDDEANGKITDAAFRRLGFSDDERLHVLEIVAACILLGEIEFRERTGLDLSYVEGTQELEAVSSLLGVRGSILADALCQPAIKIGENTIRKNQNLRKTLNSVAALSKTLYERLFRWILEKCNQAIGHQTENIQTNQLLRMIGVLDIAGFEILQKNSFEQLCINYTNEKLQQFFNRFMFIKEQTTYLEEGLKWTQTDFAYDLQPTITLIEKPLGILNLLEEECVVPNGSESAFLEKSAEHLKDSPEFAKSRHSQKSQVLSHFSIRHYAGNVDYNLDGWLEKNRDSVDTSILSTMHESVHQLVAKLFPSVDESAKPRKGGLLTSTVTYVYKSQLSSLLESLNQSSAHFIRCLLPNRNKQPGVINSALLLHQLRCNGVFEGIRICRQGYPNRLPFDEFVARYEILSQQKFPKKNRAAARELCDLLEIDEDRVQVGSTRVFCKVGVITELEDRRRNHLNSMITTIQTEIRTFLAMRDSKMRERKQDAMEMIQWNVRCFNQISQWPWHRILTLVHPLIPREREKERIVELEKKLLEFEKERQKMHDDNRELCTAMQRLRDSQSREVRKADEAKKIAEKMLEDKTRELHEVKTEMYSNAEIFDLLESKYQLQQKKIGEMTEILRDYERRFEKLDYESKEREKELHRTKEHLDEEKKRSGELQSELIETQGTLKEMEERMEIMLKEERRLVETVARLMNARDESDDRAKRQNDLITELQQTIEDLNGRMAKADSHVNEERQQRRKIEKEFEKSKEENEAIKAEAEKMIEKYDVLKEQLKDKEAMLKRLEKKISEKDSLMEECIKDLKESHRHRVDQLNGQIDDMRRKNSKLENENICQKGLLERADSQVGLSHLGRSIDRENSFDSEFGRSSSGRMSMSQHSLCRQYSICSVPSFSSMRALVRRRETEPDLYQGLSRVPSMTSVAEHQRKIQELERQLQDAKTEVNLKMRELDVYKSELHSMEQEKESISRHNKTQQGEIERLTRKVGSLSRTNQDLEHRVKKANEDCEEWKKKMEESLVEQRLALEEHRKRTMERYEESQHAKDLKSSRVTALERSKEELQTQLTQCQLDLDRAMAQVADLERTMSTQETLGRTWESEYHSACSEVESLRDENCALKSKIRRQWKQIEILTRQEDNETALNSLQEKVDKLNGRME</sequence>
<organism evidence="12 13">
    <name type="scientific">Mesorhabditis belari</name>
    <dbReference type="NCBI Taxonomy" id="2138241"/>
    <lineage>
        <taxon>Eukaryota</taxon>
        <taxon>Metazoa</taxon>
        <taxon>Ecdysozoa</taxon>
        <taxon>Nematoda</taxon>
        <taxon>Chromadorea</taxon>
        <taxon>Rhabditida</taxon>
        <taxon>Rhabditina</taxon>
        <taxon>Rhabditomorpha</taxon>
        <taxon>Rhabditoidea</taxon>
        <taxon>Rhabditidae</taxon>
        <taxon>Mesorhabditinae</taxon>
        <taxon>Mesorhabditis</taxon>
    </lineage>
</organism>
<keyword evidence="4 9" id="KW-0175">Coiled coil</keyword>
<feature type="binding site" evidence="8">
    <location>
        <begin position="170"/>
        <end position="177"/>
    </location>
    <ligand>
        <name>ATP</name>
        <dbReference type="ChEBI" id="CHEBI:30616"/>
    </ligand>
</feature>
<dbReference type="SUPFAM" id="SSF90257">
    <property type="entry name" value="Myosin rod fragments"/>
    <property type="match status" value="1"/>
</dbReference>
<keyword evidence="3 8" id="KW-0067">ATP-binding</keyword>
<protein>
    <submittedName>
        <fullName evidence="13">Myosin motor domain-containing protein</fullName>
    </submittedName>
</protein>
<dbReference type="GO" id="GO:0016459">
    <property type="term" value="C:myosin complex"/>
    <property type="evidence" value="ECO:0007669"/>
    <property type="project" value="UniProtKB-KW"/>
</dbReference>
<feature type="region of interest" description="Actin-binding" evidence="8">
    <location>
        <begin position="637"/>
        <end position="659"/>
    </location>
</feature>
<evidence type="ECO:0000256" key="3">
    <source>
        <dbReference type="ARBA" id="ARBA00022840"/>
    </source>
</evidence>
<dbReference type="PROSITE" id="PS51456">
    <property type="entry name" value="MYOSIN_MOTOR"/>
    <property type="match status" value="1"/>
</dbReference>
<evidence type="ECO:0000256" key="6">
    <source>
        <dbReference type="ARBA" id="ARBA00023175"/>
    </source>
</evidence>
<dbReference type="Gene3D" id="1.20.120.720">
    <property type="entry name" value="Myosin VI head, motor domain, U50 subdomain"/>
    <property type="match status" value="1"/>
</dbReference>
<accession>A0AAF3FCB4</accession>
<dbReference type="GO" id="GO:0016020">
    <property type="term" value="C:membrane"/>
    <property type="evidence" value="ECO:0007669"/>
    <property type="project" value="TreeGrafter"/>
</dbReference>
<feature type="compositionally biased region" description="Basic and acidic residues" evidence="10">
    <location>
        <begin position="936"/>
        <end position="958"/>
    </location>
</feature>
<dbReference type="FunFam" id="1.10.10.820:FF:000001">
    <property type="entry name" value="Myosin heavy chain"/>
    <property type="match status" value="1"/>
</dbReference>